<dbReference type="CDD" id="cd12383">
    <property type="entry name" value="RRM_RBM42"/>
    <property type="match status" value="1"/>
</dbReference>
<evidence type="ECO:0000256" key="1">
    <source>
        <dbReference type="ARBA" id="ARBA00007408"/>
    </source>
</evidence>
<dbReference type="SMART" id="SM00360">
    <property type="entry name" value="RRM"/>
    <property type="match status" value="1"/>
</dbReference>
<protein>
    <recommendedName>
        <fullName evidence="2">RNA-binding protein 42</fullName>
    </recommendedName>
    <alternativeName>
        <fullName evidence="4">RNA-binding motif protein 42</fullName>
    </alternativeName>
</protein>
<evidence type="ECO:0000259" key="7">
    <source>
        <dbReference type="PROSITE" id="PS50102"/>
    </source>
</evidence>
<dbReference type="SUPFAM" id="SSF54928">
    <property type="entry name" value="RNA-binding domain, RBD"/>
    <property type="match status" value="1"/>
</dbReference>
<comment type="similarity">
    <text evidence="1">Belongs to the RRM RBM42 family.</text>
</comment>
<evidence type="ECO:0000313" key="8">
    <source>
        <dbReference type="EMBL" id="TRY63067.1"/>
    </source>
</evidence>
<dbReference type="Gene3D" id="3.30.70.330">
    <property type="match status" value="1"/>
</dbReference>
<dbReference type="InterPro" id="IPR034215">
    <property type="entry name" value="RBM42_RRM"/>
</dbReference>
<feature type="domain" description="RRM" evidence="7">
    <location>
        <begin position="230"/>
        <end position="308"/>
    </location>
</feature>
<sequence>MNFEEEMSRFEAEIHRGAANAMGPMGMGLHFHAPRPPMSAPMFDPAFLPHAIHARAGLPPPSAQMQTFAPTAPAISASPVVKSAAPVITAPPQTRTAAKSNDPAANDDDLDILAKLEKYEKEMGKDGGTSKKSKKKKEKSSTNFTPSVIQKPVPASSIVPSEPPPATQSSNVSAPLPVPLSKPGFPPPPNGTTGEGESGKKVKKPKRLIRSGGGQVWEDSSLKEWDQNDYRIFCGDLGNDVTDEVLARTFGRYPSFQRAKVVRDKRTNKTKGYGFVSFKDPMDFTKAMREMNGKYVGSRPIKLRKSNWRDRNIDVVKQKQKLKQQMGYKW</sequence>
<dbReference type="PANTHER" id="PTHR47640:SF11">
    <property type="entry name" value="RNA-BINDING PROTEIN 42"/>
    <property type="match status" value="1"/>
</dbReference>
<dbReference type="OrthoDB" id="1749473at2759"/>
<feature type="compositionally biased region" description="Pro residues" evidence="6">
    <location>
        <begin position="176"/>
        <end position="190"/>
    </location>
</feature>
<proteinExistence type="inferred from homology"/>
<dbReference type="InterPro" id="IPR035979">
    <property type="entry name" value="RBD_domain_sf"/>
</dbReference>
<dbReference type="PROSITE" id="PS50102">
    <property type="entry name" value="RRM"/>
    <property type="match status" value="1"/>
</dbReference>
<dbReference type="PANTHER" id="PTHR47640">
    <property type="entry name" value="TRNA SELENOCYSTEINE 1-ASSOCIATED PROTEIN 1-RELATED-RELATED"/>
    <property type="match status" value="1"/>
</dbReference>
<evidence type="ECO:0000256" key="5">
    <source>
        <dbReference type="PROSITE-ProRule" id="PRU00176"/>
    </source>
</evidence>
<evidence type="ECO:0000313" key="9">
    <source>
        <dbReference type="Proteomes" id="UP000318571"/>
    </source>
</evidence>
<dbReference type="AlphaFoldDB" id="A0A553NCB7"/>
<dbReference type="OMA" id="GMVWEDP"/>
<name>A0A553NCB7_TIGCA</name>
<organism evidence="8 9">
    <name type="scientific">Tigriopus californicus</name>
    <name type="common">Marine copepod</name>
    <dbReference type="NCBI Taxonomy" id="6832"/>
    <lineage>
        <taxon>Eukaryota</taxon>
        <taxon>Metazoa</taxon>
        <taxon>Ecdysozoa</taxon>
        <taxon>Arthropoda</taxon>
        <taxon>Crustacea</taxon>
        <taxon>Multicrustacea</taxon>
        <taxon>Hexanauplia</taxon>
        <taxon>Copepoda</taxon>
        <taxon>Harpacticoida</taxon>
        <taxon>Harpacticidae</taxon>
        <taxon>Tigriopus</taxon>
    </lineage>
</organism>
<dbReference type="STRING" id="6832.A0A553NCB7"/>
<comment type="caution">
    <text evidence="8">The sequence shown here is derived from an EMBL/GenBank/DDBJ whole genome shotgun (WGS) entry which is preliminary data.</text>
</comment>
<accession>A0A553NCB7</accession>
<keyword evidence="3 5" id="KW-0694">RNA-binding</keyword>
<evidence type="ECO:0000256" key="3">
    <source>
        <dbReference type="ARBA" id="ARBA00022884"/>
    </source>
</evidence>
<dbReference type="InterPro" id="IPR012677">
    <property type="entry name" value="Nucleotide-bd_a/b_plait_sf"/>
</dbReference>
<dbReference type="Pfam" id="PF00076">
    <property type="entry name" value="RRM_1"/>
    <property type="match status" value="1"/>
</dbReference>
<dbReference type="InterPro" id="IPR000504">
    <property type="entry name" value="RRM_dom"/>
</dbReference>
<evidence type="ECO:0000256" key="2">
    <source>
        <dbReference type="ARBA" id="ARBA00015192"/>
    </source>
</evidence>
<evidence type="ECO:0000256" key="6">
    <source>
        <dbReference type="SAM" id="MobiDB-lite"/>
    </source>
</evidence>
<keyword evidence="9" id="KW-1185">Reference proteome</keyword>
<dbReference type="GO" id="GO:0003729">
    <property type="term" value="F:mRNA binding"/>
    <property type="evidence" value="ECO:0007669"/>
    <property type="project" value="InterPro"/>
</dbReference>
<dbReference type="EMBL" id="VCGU01000458">
    <property type="protein sequence ID" value="TRY63067.1"/>
    <property type="molecule type" value="Genomic_DNA"/>
</dbReference>
<dbReference type="Proteomes" id="UP000318571">
    <property type="component" value="Chromosome 10"/>
</dbReference>
<dbReference type="InterPro" id="IPR050825">
    <property type="entry name" value="RBM42_RBP45_47-like"/>
</dbReference>
<evidence type="ECO:0000256" key="4">
    <source>
        <dbReference type="ARBA" id="ARBA00030574"/>
    </source>
</evidence>
<gene>
    <name evidence="8" type="ORF">TCAL_07707</name>
</gene>
<feature type="region of interest" description="Disordered" evidence="6">
    <location>
        <begin position="121"/>
        <end position="215"/>
    </location>
</feature>
<reference evidence="8 9" key="1">
    <citation type="journal article" date="2018" name="Nat. Ecol. Evol.">
        <title>Genomic signatures of mitonuclear coevolution across populations of Tigriopus californicus.</title>
        <authorList>
            <person name="Barreto F.S."/>
            <person name="Watson E.T."/>
            <person name="Lima T.G."/>
            <person name="Willett C.S."/>
            <person name="Edmands S."/>
            <person name="Li W."/>
            <person name="Burton R.S."/>
        </authorList>
    </citation>
    <scope>NUCLEOTIDE SEQUENCE [LARGE SCALE GENOMIC DNA]</scope>
    <source>
        <strain evidence="8 9">San Diego</strain>
    </source>
</reference>